<dbReference type="AlphaFoldDB" id="A0A0H5P3N4"/>
<dbReference type="RefSeq" id="WP_060592346.1">
    <property type="nucleotide sequence ID" value="NZ_CP031418.1"/>
</dbReference>
<dbReference type="Pfam" id="PF01636">
    <property type="entry name" value="APH"/>
    <property type="match status" value="1"/>
</dbReference>
<keyword evidence="2" id="KW-0808">Transferase</keyword>
<dbReference type="EMBL" id="LN868938">
    <property type="protein sequence ID" value="CRY77081.1"/>
    <property type="molecule type" value="Genomic_DNA"/>
</dbReference>
<dbReference type="KEGG" id="nfr:ERS450000_02165"/>
<protein>
    <submittedName>
        <fullName evidence="2">Thiamine kinase</fullName>
    </submittedName>
</protein>
<gene>
    <name evidence="2" type="ORF">ERS450000_02165</name>
</gene>
<evidence type="ECO:0000313" key="3">
    <source>
        <dbReference type="Proteomes" id="UP000057820"/>
    </source>
</evidence>
<evidence type="ECO:0000259" key="1">
    <source>
        <dbReference type="Pfam" id="PF01636"/>
    </source>
</evidence>
<dbReference type="InterPro" id="IPR002575">
    <property type="entry name" value="Aminoglycoside_PTrfase"/>
</dbReference>
<organism evidence="2 3">
    <name type="scientific">Nocardia farcinica</name>
    <dbReference type="NCBI Taxonomy" id="37329"/>
    <lineage>
        <taxon>Bacteria</taxon>
        <taxon>Bacillati</taxon>
        <taxon>Actinomycetota</taxon>
        <taxon>Actinomycetes</taxon>
        <taxon>Mycobacteriales</taxon>
        <taxon>Nocardiaceae</taxon>
        <taxon>Nocardia</taxon>
    </lineage>
</organism>
<keyword evidence="2" id="KW-0418">Kinase</keyword>
<proteinExistence type="predicted"/>
<sequence>MTVDSGLPGRAALEDVCGAQGLSTQNARLLHRRSNAVWLVEDVVVRLAPNTPLRRTRAATSIGVTRWLETAATEPIALAPLPVDQPILTGDAVATLWPYRPTDYRPRTADLARLVRRLHAQPAPPVPLPEYRPLHRLREALDIDAERAVPALDPDDRAWLRCRAADLVARFDATRFPLGRGLVHADAHTENVVRDGADWKLIDWDNACSGPRELDLAATLPDHFHTPAADRTEFVTAYGYDPLEWPDWTVLRDIVELGSLGSYIRLAPTHPPAAHELRRRLASLRTGDRGVVWTPVG</sequence>
<dbReference type="GO" id="GO:0016301">
    <property type="term" value="F:kinase activity"/>
    <property type="evidence" value="ECO:0007669"/>
    <property type="project" value="UniProtKB-KW"/>
</dbReference>
<dbReference type="Proteomes" id="UP000057820">
    <property type="component" value="Chromosome 1"/>
</dbReference>
<dbReference type="SUPFAM" id="SSF56112">
    <property type="entry name" value="Protein kinase-like (PK-like)"/>
    <property type="match status" value="1"/>
</dbReference>
<dbReference type="InterPro" id="IPR011009">
    <property type="entry name" value="Kinase-like_dom_sf"/>
</dbReference>
<feature type="domain" description="Aminoglycoside phosphotransferase" evidence="1">
    <location>
        <begin position="31"/>
        <end position="252"/>
    </location>
</feature>
<dbReference type="Gene3D" id="3.90.1200.10">
    <property type="match status" value="1"/>
</dbReference>
<name>A0A0H5P3N4_NOCFR</name>
<accession>A0A0H5P3N4</accession>
<evidence type="ECO:0000313" key="2">
    <source>
        <dbReference type="EMBL" id="CRY77081.1"/>
    </source>
</evidence>
<reference evidence="3" key="1">
    <citation type="submission" date="2015-03" db="EMBL/GenBank/DDBJ databases">
        <authorList>
            <consortium name="Pathogen Informatics"/>
        </authorList>
    </citation>
    <scope>NUCLEOTIDE SEQUENCE [LARGE SCALE GENOMIC DNA]</scope>
    <source>
        <strain evidence="3">NCTC11134</strain>
    </source>
</reference>